<dbReference type="InterPro" id="IPR001128">
    <property type="entry name" value="Cyt_P450"/>
</dbReference>
<feature type="binding site" description="axial binding residue" evidence="12">
    <location>
        <position position="472"/>
    </location>
    <ligand>
        <name>heme</name>
        <dbReference type="ChEBI" id="CHEBI:30413"/>
    </ligand>
    <ligandPart>
        <name>Fe</name>
        <dbReference type="ChEBI" id="CHEBI:18248"/>
    </ligandPart>
</feature>
<evidence type="ECO:0000256" key="7">
    <source>
        <dbReference type="ARBA" id="ARBA00022989"/>
    </source>
</evidence>
<evidence type="ECO:0000256" key="11">
    <source>
        <dbReference type="ARBA" id="ARBA00023136"/>
    </source>
</evidence>
<dbReference type="PROSITE" id="PS00086">
    <property type="entry name" value="CYTOCHROME_P450"/>
    <property type="match status" value="1"/>
</dbReference>
<dbReference type="OrthoDB" id="1103324at2759"/>
<evidence type="ECO:0000256" key="10">
    <source>
        <dbReference type="ARBA" id="ARBA00023033"/>
    </source>
</evidence>
<dbReference type="PANTHER" id="PTHR47943:SF8">
    <property type="entry name" value="CYTOCHROME P450"/>
    <property type="match status" value="1"/>
</dbReference>
<comment type="caution">
    <text evidence="15">The sequence shown here is derived from an EMBL/GenBank/DDBJ whole genome shotgun (WGS) entry which is preliminary data.</text>
</comment>
<dbReference type="SUPFAM" id="SSF48264">
    <property type="entry name" value="Cytochrome P450"/>
    <property type="match status" value="1"/>
</dbReference>
<dbReference type="Proteomes" id="UP000265566">
    <property type="component" value="Chromosome 1"/>
</dbReference>
<dbReference type="EMBL" id="PSQE01000001">
    <property type="protein sequence ID" value="RHN79192.1"/>
    <property type="molecule type" value="Genomic_DNA"/>
</dbReference>
<keyword evidence="7 14" id="KW-1133">Transmembrane helix</keyword>
<dbReference type="GO" id="GO:0020037">
    <property type="term" value="F:heme binding"/>
    <property type="evidence" value="ECO:0007669"/>
    <property type="project" value="InterPro"/>
</dbReference>
<dbReference type="Gramene" id="rna2927">
    <property type="protein sequence ID" value="RHN79192.1"/>
    <property type="gene ID" value="gene2927"/>
</dbReference>
<comment type="cofactor">
    <cofactor evidence="1 12">
        <name>heme</name>
        <dbReference type="ChEBI" id="CHEBI:30413"/>
    </cofactor>
</comment>
<keyword evidence="4 12" id="KW-0349">Heme</keyword>
<dbReference type="InterPro" id="IPR036396">
    <property type="entry name" value="Cyt_P450_sf"/>
</dbReference>
<keyword evidence="10 13" id="KW-0503">Monooxygenase</keyword>
<dbReference type="PANTHER" id="PTHR47943">
    <property type="entry name" value="CYTOCHROME P450 93A3-LIKE"/>
    <property type="match status" value="1"/>
</dbReference>
<reference evidence="15" key="1">
    <citation type="journal article" date="2018" name="Nat. Plants">
        <title>Whole-genome landscape of Medicago truncatula symbiotic genes.</title>
        <authorList>
            <person name="Pecrix Y."/>
            <person name="Gamas P."/>
            <person name="Carrere S."/>
        </authorList>
    </citation>
    <scope>NUCLEOTIDE SEQUENCE</scope>
    <source>
        <tissue evidence="15">Leaves</tissue>
    </source>
</reference>
<organism evidence="15">
    <name type="scientific">Medicago truncatula</name>
    <name type="common">Barrel medic</name>
    <name type="synonym">Medicago tribuloides</name>
    <dbReference type="NCBI Taxonomy" id="3880"/>
    <lineage>
        <taxon>Eukaryota</taxon>
        <taxon>Viridiplantae</taxon>
        <taxon>Streptophyta</taxon>
        <taxon>Embryophyta</taxon>
        <taxon>Tracheophyta</taxon>
        <taxon>Spermatophyta</taxon>
        <taxon>Magnoliopsida</taxon>
        <taxon>eudicotyledons</taxon>
        <taxon>Gunneridae</taxon>
        <taxon>Pentapetalae</taxon>
        <taxon>rosids</taxon>
        <taxon>fabids</taxon>
        <taxon>Fabales</taxon>
        <taxon>Fabaceae</taxon>
        <taxon>Papilionoideae</taxon>
        <taxon>50 kb inversion clade</taxon>
        <taxon>NPAAA clade</taxon>
        <taxon>Hologalegina</taxon>
        <taxon>IRL clade</taxon>
        <taxon>Trifolieae</taxon>
        <taxon>Medicago</taxon>
    </lineage>
</organism>
<evidence type="ECO:0000256" key="3">
    <source>
        <dbReference type="ARBA" id="ARBA00010617"/>
    </source>
</evidence>
<evidence type="ECO:0000256" key="4">
    <source>
        <dbReference type="ARBA" id="ARBA00022617"/>
    </source>
</evidence>
<dbReference type="InterPro" id="IPR017972">
    <property type="entry name" value="Cyt_P450_CS"/>
</dbReference>
<evidence type="ECO:0000256" key="13">
    <source>
        <dbReference type="RuleBase" id="RU000461"/>
    </source>
</evidence>
<evidence type="ECO:0000256" key="12">
    <source>
        <dbReference type="PIRSR" id="PIRSR602401-1"/>
    </source>
</evidence>
<gene>
    <name evidence="15" type="ORF">MtrunA17_Chr1g0174441</name>
</gene>
<evidence type="ECO:0000313" key="15">
    <source>
        <dbReference type="EMBL" id="RHN79192.1"/>
    </source>
</evidence>
<keyword evidence="5 14" id="KW-0812">Transmembrane</keyword>
<dbReference type="Gene3D" id="1.10.630.10">
    <property type="entry name" value="Cytochrome P450"/>
    <property type="match status" value="1"/>
</dbReference>
<dbReference type="InterPro" id="IPR002401">
    <property type="entry name" value="Cyt_P450_E_grp-I"/>
</dbReference>
<protein>
    <submittedName>
        <fullName evidence="15">Putative 3,9-dihydroxypterocarpan 6A-monooxygenase</fullName>
        <ecNumber evidence="15">1.14.14.93</ecNumber>
    </submittedName>
</protein>
<dbReference type="FunFam" id="1.10.630.10:FF:000019">
    <property type="entry name" value="Cytochrome P450 family protein"/>
    <property type="match status" value="1"/>
</dbReference>
<dbReference type="CDD" id="cd20655">
    <property type="entry name" value="CYP93"/>
    <property type="match status" value="1"/>
</dbReference>
<keyword evidence="6 12" id="KW-0479">Metal-binding</keyword>
<comment type="subcellular location">
    <subcellularLocation>
        <location evidence="2">Membrane</location>
        <topology evidence="2">Single-pass membrane protein</topology>
    </subcellularLocation>
</comment>
<dbReference type="PRINTS" id="PR00463">
    <property type="entry name" value="EP450I"/>
</dbReference>
<evidence type="ECO:0000256" key="1">
    <source>
        <dbReference type="ARBA" id="ARBA00001971"/>
    </source>
</evidence>
<sequence length="534" mass="61573">MFQLQSHLNHHILLPKISSMAEMQYYIQLFFVLVISTVAIQTLLTRKKNKKHLTPPSPLALPIFGHFHLMSKLLPAHQSFHKLSIQYGPIMKLFLGSVPCIVISSPEIAKEFLKTHETFFSNRLINYAIDYLSYGSQDFMFAPYGEYWKFMKKICMSELLGGRTIDQFRPLRQQETVRFLRLLQKKGEAGEAVDVSGLLLNLTNRIITRMTMSKTFNENDSNVEDLRNMVHDFSELAGKFSMLEYIWFCKNLHRYRISKRLKGMQKRMETMMEMAIRDRQKERKKIKENSEGSHVRDLLDILLEIHENNNTEIGIKLNKENVTSFIVDIFLAGTDTSSTTIEWGLAELINNPRVMAKAREEIDSVTGKSRLIQESDLPNLPYLQAILKETLRLHPTVPLVVRESSENCNVCGFEIPRKTILFVNLWSMGRDPKLWENPYEFKPERFMSEENKFDVRGQNFQLMPFGTGRRGCPGASLALQAVPTNLAAMIQCFEWKVGGDGTVNMEEKPSTTLPRAHPLICVPIPRFHSFPFGE</sequence>
<dbReference type="GO" id="GO:0047082">
    <property type="term" value="F:3,9-dihydroxypterocarpan 6a-monooxygenase activity"/>
    <property type="evidence" value="ECO:0007669"/>
    <property type="project" value="UniProtKB-EC"/>
</dbReference>
<evidence type="ECO:0000256" key="2">
    <source>
        <dbReference type="ARBA" id="ARBA00004167"/>
    </source>
</evidence>
<proteinExistence type="inferred from homology"/>
<keyword evidence="8 13" id="KW-0560">Oxidoreductase</keyword>
<accession>A0A396JP62</accession>
<evidence type="ECO:0000256" key="9">
    <source>
        <dbReference type="ARBA" id="ARBA00023004"/>
    </source>
</evidence>
<evidence type="ECO:0000256" key="8">
    <source>
        <dbReference type="ARBA" id="ARBA00023002"/>
    </source>
</evidence>
<dbReference type="EC" id="1.14.14.93" evidence="15"/>
<evidence type="ECO:0000256" key="6">
    <source>
        <dbReference type="ARBA" id="ARBA00022723"/>
    </source>
</evidence>
<dbReference type="PRINTS" id="PR00385">
    <property type="entry name" value="P450"/>
</dbReference>
<feature type="transmembrane region" description="Helical" evidence="14">
    <location>
        <begin position="25"/>
        <end position="44"/>
    </location>
</feature>
<dbReference type="Pfam" id="PF00067">
    <property type="entry name" value="p450"/>
    <property type="match status" value="1"/>
</dbReference>
<comment type="similarity">
    <text evidence="3 13">Belongs to the cytochrome P450 family.</text>
</comment>
<keyword evidence="11 14" id="KW-0472">Membrane</keyword>
<dbReference type="GO" id="GO:0016020">
    <property type="term" value="C:membrane"/>
    <property type="evidence" value="ECO:0007669"/>
    <property type="project" value="UniProtKB-SubCell"/>
</dbReference>
<dbReference type="AlphaFoldDB" id="A0A396JP62"/>
<evidence type="ECO:0000256" key="5">
    <source>
        <dbReference type="ARBA" id="ARBA00022692"/>
    </source>
</evidence>
<name>A0A396JP62_MEDTR</name>
<keyword evidence="9 12" id="KW-0408">Iron</keyword>
<evidence type="ECO:0000256" key="14">
    <source>
        <dbReference type="SAM" id="Phobius"/>
    </source>
</evidence>
<dbReference type="GO" id="GO:0005506">
    <property type="term" value="F:iron ion binding"/>
    <property type="evidence" value="ECO:0007669"/>
    <property type="project" value="InterPro"/>
</dbReference>